<accession>A0A5C7GWN6</accession>
<evidence type="ECO:0000313" key="1">
    <source>
        <dbReference type="EMBL" id="TXG49148.1"/>
    </source>
</evidence>
<name>A0A5C7GWN6_9ROSI</name>
<dbReference type="Proteomes" id="UP000323000">
    <property type="component" value="Chromosome 12"/>
</dbReference>
<keyword evidence="2" id="KW-1185">Reference proteome</keyword>
<dbReference type="OrthoDB" id="1824882at2759"/>
<sequence>MQQRGGFKVIGAAELAVEDRVKSGGGQKQAAAACRERRIKEGVTGEERRERWLWQSKMKLIFRMKYVRPQLHIFYKAMEKRAVEIAKRQALRQYPSLIGFGILEEFVSVGIHHNECTSHYCCIDRKTKNVHRIANELREIIFVDNVVGCVIGLPPENLEGAKVKSFVDDLANTGKLDGLKYTYVENRFLSKHDVDKMLDLHNVNKDALIDIYNMRSGAEILKGFVNH</sequence>
<protein>
    <submittedName>
        <fullName evidence="1">Uncharacterized protein</fullName>
    </submittedName>
</protein>
<proteinExistence type="predicted"/>
<comment type="caution">
    <text evidence="1">The sequence shown here is derived from an EMBL/GenBank/DDBJ whole genome shotgun (WGS) entry which is preliminary data.</text>
</comment>
<gene>
    <name evidence="1" type="ORF">EZV62_025023</name>
</gene>
<dbReference type="EMBL" id="VAHF01000012">
    <property type="protein sequence ID" value="TXG49148.1"/>
    <property type="molecule type" value="Genomic_DNA"/>
</dbReference>
<organism evidence="1 2">
    <name type="scientific">Acer yangbiense</name>
    <dbReference type="NCBI Taxonomy" id="1000413"/>
    <lineage>
        <taxon>Eukaryota</taxon>
        <taxon>Viridiplantae</taxon>
        <taxon>Streptophyta</taxon>
        <taxon>Embryophyta</taxon>
        <taxon>Tracheophyta</taxon>
        <taxon>Spermatophyta</taxon>
        <taxon>Magnoliopsida</taxon>
        <taxon>eudicotyledons</taxon>
        <taxon>Gunneridae</taxon>
        <taxon>Pentapetalae</taxon>
        <taxon>rosids</taxon>
        <taxon>malvids</taxon>
        <taxon>Sapindales</taxon>
        <taxon>Sapindaceae</taxon>
        <taxon>Hippocastanoideae</taxon>
        <taxon>Acereae</taxon>
        <taxon>Acer</taxon>
    </lineage>
</organism>
<evidence type="ECO:0000313" key="2">
    <source>
        <dbReference type="Proteomes" id="UP000323000"/>
    </source>
</evidence>
<reference evidence="2" key="1">
    <citation type="journal article" date="2019" name="Gigascience">
        <title>De novo genome assembly of the endangered Acer yangbiense, a plant species with extremely small populations endemic to Yunnan Province, China.</title>
        <authorList>
            <person name="Yang J."/>
            <person name="Wariss H.M."/>
            <person name="Tao L."/>
            <person name="Zhang R."/>
            <person name="Yun Q."/>
            <person name="Hollingsworth P."/>
            <person name="Dao Z."/>
            <person name="Luo G."/>
            <person name="Guo H."/>
            <person name="Ma Y."/>
            <person name="Sun W."/>
        </authorList>
    </citation>
    <scope>NUCLEOTIDE SEQUENCE [LARGE SCALE GENOMIC DNA]</scope>
    <source>
        <strain evidence="2">cv. Malutang</strain>
    </source>
</reference>
<dbReference type="AlphaFoldDB" id="A0A5C7GWN6"/>